<gene>
    <name evidence="1" type="ORF">M408DRAFT_10683</name>
</gene>
<dbReference type="AlphaFoldDB" id="A0A0C3AYA1"/>
<dbReference type="STRING" id="933852.A0A0C3AYA1"/>
<dbReference type="PANTHER" id="PTHR37331:SF1">
    <property type="entry name" value="YALI0F11671P"/>
    <property type="match status" value="1"/>
</dbReference>
<dbReference type="EMBL" id="KN824318">
    <property type="protein sequence ID" value="KIM24979.1"/>
    <property type="molecule type" value="Genomic_DNA"/>
</dbReference>
<dbReference type="HOGENOM" id="CLU_080764_0_0_1"/>
<name>A0A0C3AYA1_SERVB</name>
<dbReference type="OrthoDB" id="5397701at2759"/>
<sequence>MLLRLLNAQSCKRASVNAVFTSGRVARAAGILRGNSTLSKRPLDDLHYHLMNAPSDLQHWTKSVFAVSYLSDPPVKLENSKTILGIIPALEEEEAGLNDFKENAKFIDLMHETVQAALVDGVDDVIQAEALQRGSGWLHIHASWPLDERNVPALGRIGDPDDILGSVRVEDGKILPETYQRMPSYRLFTADGPPKLSAGLAKRLEEALLRQQKEENEA</sequence>
<evidence type="ECO:0000313" key="1">
    <source>
        <dbReference type="EMBL" id="KIM24979.1"/>
    </source>
</evidence>
<dbReference type="PANTHER" id="PTHR37331">
    <property type="entry name" value="YALI0F11671P"/>
    <property type="match status" value="1"/>
</dbReference>
<dbReference type="Proteomes" id="UP000054097">
    <property type="component" value="Unassembled WGS sequence"/>
</dbReference>
<reference evidence="1 2" key="1">
    <citation type="submission" date="2014-04" db="EMBL/GenBank/DDBJ databases">
        <authorList>
            <consortium name="DOE Joint Genome Institute"/>
            <person name="Kuo A."/>
            <person name="Zuccaro A."/>
            <person name="Kohler A."/>
            <person name="Nagy L.G."/>
            <person name="Floudas D."/>
            <person name="Copeland A."/>
            <person name="Barry K.W."/>
            <person name="Cichocki N."/>
            <person name="Veneault-Fourrey C."/>
            <person name="LaButti K."/>
            <person name="Lindquist E.A."/>
            <person name="Lipzen A."/>
            <person name="Lundell T."/>
            <person name="Morin E."/>
            <person name="Murat C."/>
            <person name="Sun H."/>
            <person name="Tunlid A."/>
            <person name="Henrissat B."/>
            <person name="Grigoriev I.V."/>
            <person name="Hibbett D.S."/>
            <person name="Martin F."/>
            <person name="Nordberg H.P."/>
            <person name="Cantor M.N."/>
            <person name="Hua S.X."/>
        </authorList>
    </citation>
    <scope>NUCLEOTIDE SEQUENCE [LARGE SCALE GENOMIC DNA]</scope>
    <source>
        <strain evidence="1 2">MAFF 305830</strain>
    </source>
</reference>
<keyword evidence="2" id="KW-1185">Reference proteome</keyword>
<evidence type="ECO:0000313" key="2">
    <source>
        <dbReference type="Proteomes" id="UP000054097"/>
    </source>
</evidence>
<proteinExistence type="predicted"/>
<organism evidence="1 2">
    <name type="scientific">Serendipita vermifera MAFF 305830</name>
    <dbReference type="NCBI Taxonomy" id="933852"/>
    <lineage>
        <taxon>Eukaryota</taxon>
        <taxon>Fungi</taxon>
        <taxon>Dikarya</taxon>
        <taxon>Basidiomycota</taxon>
        <taxon>Agaricomycotina</taxon>
        <taxon>Agaricomycetes</taxon>
        <taxon>Sebacinales</taxon>
        <taxon>Serendipitaceae</taxon>
        <taxon>Serendipita</taxon>
    </lineage>
</organism>
<protein>
    <submittedName>
        <fullName evidence="1">Uncharacterized protein</fullName>
    </submittedName>
</protein>
<reference evidence="2" key="2">
    <citation type="submission" date="2015-01" db="EMBL/GenBank/DDBJ databases">
        <title>Evolutionary Origins and Diversification of the Mycorrhizal Mutualists.</title>
        <authorList>
            <consortium name="DOE Joint Genome Institute"/>
            <consortium name="Mycorrhizal Genomics Consortium"/>
            <person name="Kohler A."/>
            <person name="Kuo A."/>
            <person name="Nagy L.G."/>
            <person name="Floudas D."/>
            <person name="Copeland A."/>
            <person name="Barry K.W."/>
            <person name="Cichocki N."/>
            <person name="Veneault-Fourrey C."/>
            <person name="LaButti K."/>
            <person name="Lindquist E.A."/>
            <person name="Lipzen A."/>
            <person name="Lundell T."/>
            <person name="Morin E."/>
            <person name="Murat C."/>
            <person name="Riley R."/>
            <person name="Ohm R."/>
            <person name="Sun H."/>
            <person name="Tunlid A."/>
            <person name="Henrissat B."/>
            <person name="Grigoriev I.V."/>
            <person name="Hibbett D.S."/>
            <person name="Martin F."/>
        </authorList>
    </citation>
    <scope>NUCLEOTIDE SEQUENCE [LARGE SCALE GENOMIC DNA]</scope>
    <source>
        <strain evidence="2">MAFF 305830</strain>
    </source>
</reference>
<accession>A0A0C3AYA1</accession>